<accession>A0ACC2N201</accession>
<proteinExistence type="predicted"/>
<comment type="caution">
    <text evidence="1">The sequence shown here is derived from an EMBL/GenBank/DDBJ whole genome shotgun (WGS) entry which is preliminary data.</text>
</comment>
<dbReference type="EMBL" id="CM056744">
    <property type="protein sequence ID" value="KAJ8665069.1"/>
    <property type="molecule type" value="Genomic_DNA"/>
</dbReference>
<name>A0ACC2N201_9HYME</name>
<organism evidence="1 2">
    <name type="scientific">Eretmocerus hayati</name>
    <dbReference type="NCBI Taxonomy" id="131215"/>
    <lineage>
        <taxon>Eukaryota</taxon>
        <taxon>Metazoa</taxon>
        <taxon>Ecdysozoa</taxon>
        <taxon>Arthropoda</taxon>
        <taxon>Hexapoda</taxon>
        <taxon>Insecta</taxon>
        <taxon>Pterygota</taxon>
        <taxon>Neoptera</taxon>
        <taxon>Endopterygota</taxon>
        <taxon>Hymenoptera</taxon>
        <taxon>Apocrita</taxon>
        <taxon>Proctotrupomorpha</taxon>
        <taxon>Chalcidoidea</taxon>
        <taxon>Aphelinidae</taxon>
        <taxon>Aphelininae</taxon>
        <taxon>Eretmocerus</taxon>
    </lineage>
</organism>
<dbReference type="Proteomes" id="UP001239111">
    <property type="component" value="Chromosome 4"/>
</dbReference>
<reference evidence="1" key="1">
    <citation type="submission" date="2023-04" db="EMBL/GenBank/DDBJ databases">
        <title>A chromosome-level genome assembly of the parasitoid wasp Eretmocerus hayati.</title>
        <authorList>
            <person name="Zhong Y."/>
            <person name="Liu S."/>
            <person name="Liu Y."/>
        </authorList>
    </citation>
    <scope>NUCLEOTIDE SEQUENCE</scope>
    <source>
        <strain evidence="1">ZJU_SS_LIU_2023</strain>
    </source>
</reference>
<keyword evidence="2" id="KW-1185">Reference proteome</keyword>
<gene>
    <name evidence="1" type="ORF">QAD02_006731</name>
</gene>
<sequence length="1184" mass="133504">MENLATSAYYHAGFSGGFSIMIILLFSLRIFQANNIIILKAILGVTGQLINGKLHFDGYIYDKDKISGDLSYWHCRQYFKIRCLARATTTSNPSNSQASVIIIHRARQETRHNHPSILTEVNKSESNLKEIALEIDDVNIDLETTTTPMMIKEESKMEVDDSNLPSKLATKSEKLQNLTDGSELKRSSRLRVKREILVQVSDKYKGSTSAQLIGKHLFINGYIYSARQYAPNLIYWNCRGLKLKSCKATAITSNPITTNTMLMVRRGPEESKHSHPPSPVEVEEAELKAEKFEPKTNQRPPLQVTVVHPRPISRPTSEKISTGVKLEPKRLAPDRKKIESSKPVSNAGVPRLIDRKLCIDDYLYAKERQFPDRVQWKCSRYKKDRCLGRITTSVPSPRGKLIVLRGHDLSKHNHQPGTEDAIKAEKVVVEVEMKNKRNTNRQNTTNIQSSQTLTNTACSKSAEKAGMAKSTKSKLTSALTPRKRVISSTSNTGKPRLVGKKLCIDEYLYYKERQTSDKVHWKCYRYDKDRCRGRVTTSIPSSSGKLIVLGSDGLSKHHHQPSTEDIIKATKVVEVVTKNKRGTKRQKTTNIQHSLTPSNTSRSKSDETSGPAKSSKTKLTSSLTSRKRLTTSKNIQEVKKVGLLGDHRKYQQFLKTFSRNPIFSRENIIAAVKPFYSSNTGRVMAFAAILENREKVEADLKKLKKNPKVVMNQVDIDSLDKNGNGGITDNQESMDAERIEPVIASTGMELADIPPPTVISDHGRMTTRLIGKRLCIDGYICICQPRRYLNHQIQWDCRKCSSRICKAKAVTSNPVTNKILVVYKGPAESPHTHPPSIAEVEQSEMRATQILDGARPALQAVVFQPQSSLLRISNVEGSQKTDFIDDLELRPNDRSAVERSPELPKRRNGPSESVDDMTKCALSRDSVDSKNDVTNIYLIGKRLYIDGYIYSKSSDYGIGKIHWRCKRYWRERCLGRVTTSIPSESEKLTVLKGHDLSKHNHMPCTEDLDEAKELAASELGNRIINHSQKIIDNPSRNPSSKNHKYSASHKSNRKIGVTSSKLKLSCRSVSRRKAIVSKKIQGVKRLGLMNDHRKYQEFLTQFSKRPVFERQNILEALKSTYASRGSRTMAYATVLENREKIELDLKTMKDFSKVMTNSVGSNVSDDVEQKKTVGSTEDGHFLCF</sequence>
<protein>
    <submittedName>
        <fullName evidence="1">Uncharacterized protein</fullName>
    </submittedName>
</protein>
<evidence type="ECO:0000313" key="2">
    <source>
        <dbReference type="Proteomes" id="UP001239111"/>
    </source>
</evidence>
<evidence type="ECO:0000313" key="1">
    <source>
        <dbReference type="EMBL" id="KAJ8665069.1"/>
    </source>
</evidence>